<comment type="similarity">
    <text evidence="6">Belongs to the NAD kinase family.</text>
</comment>
<feature type="binding site" evidence="6">
    <location>
        <begin position="161"/>
        <end position="162"/>
    </location>
    <ligand>
        <name>NAD(+)</name>
        <dbReference type="ChEBI" id="CHEBI:57540"/>
    </ligand>
</feature>
<evidence type="ECO:0000313" key="8">
    <source>
        <dbReference type="Proteomes" id="UP001220478"/>
    </source>
</evidence>
<dbReference type="SUPFAM" id="SSF111331">
    <property type="entry name" value="NAD kinase/diacylglycerol kinase-like"/>
    <property type="match status" value="1"/>
</dbReference>
<dbReference type="GO" id="GO:0016301">
    <property type="term" value="F:kinase activity"/>
    <property type="evidence" value="ECO:0007669"/>
    <property type="project" value="UniProtKB-KW"/>
</dbReference>
<keyword evidence="3 6" id="KW-0521">NADP</keyword>
<organism evidence="7 8">
    <name type="scientific">Amygdalobacter indicium</name>
    <dbReference type="NCBI Taxonomy" id="3029272"/>
    <lineage>
        <taxon>Bacteria</taxon>
        <taxon>Bacillati</taxon>
        <taxon>Bacillota</taxon>
        <taxon>Clostridia</taxon>
        <taxon>Eubacteriales</taxon>
        <taxon>Oscillospiraceae</taxon>
        <taxon>Amygdalobacter</taxon>
    </lineage>
</organism>
<keyword evidence="4 6" id="KW-0520">NAD</keyword>
<proteinExistence type="inferred from homology"/>
<sequence>MLRLQVPEYAVLYVNSVKDPDLVYTVKLSRFLSEQGIRVILDAKDATTLTEITARLLTNESMPQFWREDNLPFAFPTAAFYVAVGGDGTFLETVGRALQHNLPLVGLKLGRLGFLAAMTQYDYAEKLQAIIKGACELSPRLLLNCEVFQADKLLKTYTVFNDLVLNRKNVSSIAKFRLEVNHTLADIIPADGIIVCTPSGSTAYALAAGGAIIDPQAEVLEISPICPHTLHNRSYIVNSSGEVQLSFPQDQKENLCLVIDGKVVGEIAPTVNLNIKRSVHSVNLITFSSDSFVADLEEKLKTH</sequence>
<dbReference type="InterPro" id="IPR017438">
    <property type="entry name" value="ATP-NAD_kinase_N"/>
</dbReference>
<keyword evidence="6" id="KW-0547">Nucleotide-binding</keyword>
<evidence type="ECO:0000256" key="5">
    <source>
        <dbReference type="ARBA" id="ARBA00047925"/>
    </source>
</evidence>
<protein>
    <recommendedName>
        <fullName evidence="6">NAD kinase</fullName>
        <ecNumber evidence="6">2.7.1.23</ecNumber>
    </recommendedName>
    <alternativeName>
        <fullName evidence="6">ATP-dependent NAD kinase</fullName>
    </alternativeName>
</protein>
<keyword evidence="1 6" id="KW-0808">Transferase</keyword>
<dbReference type="Pfam" id="PF20143">
    <property type="entry name" value="NAD_kinase_C"/>
    <property type="match status" value="1"/>
</dbReference>
<keyword evidence="6" id="KW-0067">ATP-binding</keyword>
<keyword evidence="8" id="KW-1185">Reference proteome</keyword>
<comment type="subcellular location">
    <subcellularLocation>
        <location evidence="6">Cytoplasm</location>
    </subcellularLocation>
</comment>
<dbReference type="InterPro" id="IPR002504">
    <property type="entry name" value="NADK"/>
</dbReference>
<name>A0ABY8C8Z9_9FIRM</name>
<dbReference type="EMBL" id="CP118868">
    <property type="protein sequence ID" value="WEG35565.1"/>
    <property type="molecule type" value="Genomic_DNA"/>
</dbReference>
<accession>A0ABY8C8Z9</accession>
<evidence type="ECO:0000256" key="4">
    <source>
        <dbReference type="ARBA" id="ARBA00023027"/>
    </source>
</evidence>
<dbReference type="EC" id="2.7.1.23" evidence="6"/>
<evidence type="ECO:0000256" key="2">
    <source>
        <dbReference type="ARBA" id="ARBA00022777"/>
    </source>
</evidence>
<comment type="cofactor">
    <cofactor evidence="6">
        <name>a divalent metal cation</name>
        <dbReference type="ChEBI" id="CHEBI:60240"/>
    </cofactor>
</comment>
<comment type="function">
    <text evidence="6">Involved in the regulation of the intracellular balance of NAD and NADP, and is a key enzyme in the biosynthesis of NADP. Catalyzes specifically the phosphorylation on 2'-hydroxyl of the adenosine moiety of NAD to yield NADP.</text>
</comment>
<keyword evidence="6" id="KW-0963">Cytoplasm</keyword>
<dbReference type="PANTHER" id="PTHR20275">
    <property type="entry name" value="NAD KINASE"/>
    <property type="match status" value="1"/>
</dbReference>
<evidence type="ECO:0000256" key="1">
    <source>
        <dbReference type="ARBA" id="ARBA00022679"/>
    </source>
</evidence>
<evidence type="ECO:0000256" key="6">
    <source>
        <dbReference type="HAMAP-Rule" id="MF_00361"/>
    </source>
</evidence>
<feature type="binding site" evidence="6">
    <location>
        <begin position="87"/>
        <end position="88"/>
    </location>
    <ligand>
        <name>NAD(+)</name>
        <dbReference type="ChEBI" id="CHEBI:57540"/>
    </ligand>
</feature>
<dbReference type="Gene3D" id="2.60.200.30">
    <property type="entry name" value="Probable inorganic polyphosphate/atp-NAD kinase, domain 2"/>
    <property type="match status" value="1"/>
</dbReference>
<evidence type="ECO:0000256" key="3">
    <source>
        <dbReference type="ARBA" id="ARBA00022857"/>
    </source>
</evidence>
<comment type="caution">
    <text evidence="6">Lacks conserved residue(s) required for the propagation of feature annotation.</text>
</comment>
<dbReference type="InterPro" id="IPR017437">
    <property type="entry name" value="ATP-NAD_kinase_PpnK-typ_C"/>
</dbReference>
<dbReference type="Pfam" id="PF01513">
    <property type="entry name" value="NAD_kinase"/>
    <property type="match status" value="1"/>
</dbReference>
<dbReference type="InterPro" id="IPR016064">
    <property type="entry name" value="NAD/diacylglycerol_kinase_sf"/>
</dbReference>
<keyword evidence="2 6" id="KW-0418">Kinase</keyword>
<evidence type="ECO:0000313" key="7">
    <source>
        <dbReference type="EMBL" id="WEG35565.1"/>
    </source>
</evidence>
<gene>
    <name evidence="6" type="primary">nadK</name>
    <name evidence="7" type="ORF">PYS61_06525</name>
</gene>
<dbReference type="Proteomes" id="UP001220478">
    <property type="component" value="Chromosome"/>
</dbReference>
<dbReference type="HAMAP" id="MF_00361">
    <property type="entry name" value="NAD_kinase"/>
    <property type="match status" value="1"/>
</dbReference>
<feature type="binding site" evidence="6">
    <location>
        <position position="191"/>
    </location>
    <ligand>
        <name>NAD(+)</name>
        <dbReference type="ChEBI" id="CHEBI:57540"/>
    </ligand>
</feature>
<dbReference type="RefSeq" id="WP_315568080.1">
    <property type="nucleotide sequence ID" value="NZ_CP118866.1"/>
</dbReference>
<dbReference type="Gene3D" id="3.40.50.10330">
    <property type="entry name" value="Probable inorganic polyphosphate/atp-NAD kinase, domain 1"/>
    <property type="match status" value="1"/>
</dbReference>
<comment type="catalytic activity">
    <reaction evidence="5 6">
        <text>NAD(+) + ATP = ADP + NADP(+) + H(+)</text>
        <dbReference type="Rhea" id="RHEA:18629"/>
        <dbReference type="ChEBI" id="CHEBI:15378"/>
        <dbReference type="ChEBI" id="CHEBI:30616"/>
        <dbReference type="ChEBI" id="CHEBI:57540"/>
        <dbReference type="ChEBI" id="CHEBI:58349"/>
        <dbReference type="ChEBI" id="CHEBI:456216"/>
        <dbReference type="EC" id="2.7.1.23"/>
    </reaction>
</comment>
<feature type="active site" description="Proton acceptor" evidence="6">
    <location>
        <position position="87"/>
    </location>
</feature>
<dbReference type="PANTHER" id="PTHR20275:SF0">
    <property type="entry name" value="NAD KINASE"/>
    <property type="match status" value="1"/>
</dbReference>
<reference evidence="7 8" key="1">
    <citation type="submission" date="2023-02" db="EMBL/GenBank/DDBJ databases">
        <title>Novel Oscillospiraceae bacterial genomes.</title>
        <authorList>
            <person name="Srinivasan S."/>
            <person name="Austin M.N."/>
            <person name="Fiedler T.L."/>
            <person name="Strenk S.M."/>
            <person name="Agnew K.J."/>
            <person name="Nagana Gowda G.A."/>
            <person name="Raftery D."/>
            <person name="Beamer M.A."/>
            <person name="Achilles S.L."/>
            <person name="Wiesenfeld H.C."/>
            <person name="Fredricks D.N."/>
            <person name="Hillier S.L."/>
        </authorList>
    </citation>
    <scope>NUCLEOTIDE SEQUENCE [LARGE SCALE GENOMIC DNA]</scope>
    <source>
        <strain evidence="7 8">CHIC02 1186E3-8</strain>
    </source>
</reference>